<feature type="chain" id="PRO_5035443185" description="Cardioactive peptide" evidence="1">
    <location>
        <begin position="21"/>
        <end position="113"/>
    </location>
</feature>
<dbReference type="InterPro" id="IPR024276">
    <property type="entry name" value="CCAP"/>
</dbReference>
<dbReference type="Pfam" id="PF11105">
    <property type="entry name" value="CCAP"/>
    <property type="match status" value="1"/>
</dbReference>
<name>A0A8J9V2A4_9NEOP</name>
<evidence type="ECO:0000256" key="1">
    <source>
        <dbReference type="SAM" id="SignalP"/>
    </source>
</evidence>
<proteinExistence type="predicted"/>
<reference evidence="2" key="1">
    <citation type="submission" date="2021-12" db="EMBL/GenBank/DDBJ databases">
        <authorList>
            <person name="Martin H S."/>
        </authorList>
    </citation>
    <scope>NUCLEOTIDE SEQUENCE</scope>
</reference>
<dbReference type="OrthoDB" id="6134464at2759"/>
<organism evidence="2 3">
    <name type="scientific">Brenthis ino</name>
    <name type="common">lesser marbled fritillary</name>
    <dbReference type="NCBI Taxonomy" id="405034"/>
    <lineage>
        <taxon>Eukaryota</taxon>
        <taxon>Metazoa</taxon>
        <taxon>Ecdysozoa</taxon>
        <taxon>Arthropoda</taxon>
        <taxon>Hexapoda</taxon>
        <taxon>Insecta</taxon>
        <taxon>Pterygota</taxon>
        <taxon>Neoptera</taxon>
        <taxon>Endopterygota</taxon>
        <taxon>Lepidoptera</taxon>
        <taxon>Glossata</taxon>
        <taxon>Ditrysia</taxon>
        <taxon>Papilionoidea</taxon>
        <taxon>Nymphalidae</taxon>
        <taxon>Heliconiinae</taxon>
        <taxon>Argynnini</taxon>
        <taxon>Brenthis</taxon>
    </lineage>
</organism>
<evidence type="ECO:0000313" key="2">
    <source>
        <dbReference type="EMBL" id="CAH0730368.1"/>
    </source>
</evidence>
<keyword evidence="1" id="KW-0732">Signal</keyword>
<dbReference type="AlphaFoldDB" id="A0A8J9V2A4"/>
<sequence length="113" mass="13283">MTRLTIAVVIMMLFLDCIYTARIQRSFDPVTSEDVLTVKKRPFCNAFTGCGRKRSQDRFNMPLQETYRQRQFVEDGPLPDIEPALDELPQLIVDAKLWDVLRDEISRRRSLYN</sequence>
<dbReference type="EMBL" id="OV170228">
    <property type="protein sequence ID" value="CAH0730368.1"/>
    <property type="molecule type" value="Genomic_DNA"/>
</dbReference>
<feature type="non-terminal residue" evidence="2">
    <location>
        <position position="113"/>
    </location>
</feature>
<protein>
    <recommendedName>
        <fullName evidence="4">Cardioactive peptide</fullName>
    </recommendedName>
</protein>
<keyword evidence="3" id="KW-1185">Reference proteome</keyword>
<accession>A0A8J9V2A4</accession>
<feature type="signal peptide" evidence="1">
    <location>
        <begin position="1"/>
        <end position="20"/>
    </location>
</feature>
<evidence type="ECO:0008006" key="4">
    <source>
        <dbReference type="Google" id="ProtNLM"/>
    </source>
</evidence>
<gene>
    <name evidence="2" type="ORF">BINO364_LOCUS15356</name>
</gene>
<evidence type="ECO:0000313" key="3">
    <source>
        <dbReference type="Proteomes" id="UP000838878"/>
    </source>
</evidence>
<dbReference type="Proteomes" id="UP000838878">
    <property type="component" value="Chromosome 8"/>
</dbReference>